<keyword evidence="8" id="KW-0325">Glycoprotein</keyword>
<comment type="caution">
    <text evidence="16">The sequence shown here is derived from an EMBL/GenBank/DDBJ whole genome shotgun (WGS) entry which is preliminary data.</text>
</comment>
<evidence type="ECO:0000256" key="3">
    <source>
        <dbReference type="ARBA" id="ARBA00007786"/>
    </source>
</evidence>
<reference evidence="16 17" key="1">
    <citation type="submission" date="2021-07" db="EMBL/GenBank/DDBJ databases">
        <title>The Aristolochia fimbriata genome: insights into angiosperm evolution, floral development and chemical biosynthesis.</title>
        <authorList>
            <person name="Jiao Y."/>
        </authorList>
    </citation>
    <scope>NUCLEOTIDE SEQUENCE [LARGE SCALE GENOMIC DNA]</scope>
    <source>
        <strain evidence="16">IBCAS-2021</strain>
        <tissue evidence="16">Leaf</tissue>
    </source>
</reference>
<dbReference type="Pfam" id="PF04043">
    <property type="entry name" value="PMEI"/>
    <property type="match status" value="1"/>
</dbReference>
<keyword evidence="5 12" id="KW-0378">Hydrolase</keyword>
<evidence type="ECO:0000256" key="12">
    <source>
        <dbReference type="RuleBase" id="RU000589"/>
    </source>
</evidence>
<dbReference type="InterPro" id="IPR012334">
    <property type="entry name" value="Pectin_lyas_fold"/>
</dbReference>
<protein>
    <recommendedName>
        <fullName evidence="4 12">Pectinesterase</fullName>
        <ecNumber evidence="4 12">3.1.1.11</ecNumber>
    </recommendedName>
</protein>
<feature type="active site" evidence="11">
    <location>
        <position position="445"/>
    </location>
</feature>
<feature type="transmembrane region" description="Helical" evidence="14">
    <location>
        <begin position="25"/>
        <end position="46"/>
    </location>
</feature>
<dbReference type="Proteomes" id="UP000825729">
    <property type="component" value="Unassembled WGS sequence"/>
</dbReference>
<evidence type="ECO:0000256" key="13">
    <source>
        <dbReference type="SAM" id="MobiDB-lite"/>
    </source>
</evidence>
<keyword evidence="14" id="KW-0812">Transmembrane</keyword>
<feature type="region of interest" description="Disordered" evidence="13">
    <location>
        <begin position="53"/>
        <end position="79"/>
    </location>
</feature>
<keyword evidence="14" id="KW-1133">Transmembrane helix</keyword>
<proteinExistence type="inferred from homology"/>
<evidence type="ECO:0000256" key="9">
    <source>
        <dbReference type="ARBA" id="ARBA00047928"/>
    </source>
</evidence>
<keyword evidence="14" id="KW-0472">Membrane</keyword>
<dbReference type="GO" id="GO:0045490">
    <property type="term" value="P:pectin catabolic process"/>
    <property type="evidence" value="ECO:0007669"/>
    <property type="project" value="UniProtKB-UniRule"/>
</dbReference>
<dbReference type="Pfam" id="PF01095">
    <property type="entry name" value="Pectinesterase"/>
    <property type="match status" value="1"/>
</dbReference>
<dbReference type="FunFam" id="2.160.20.10:FF:000001">
    <property type="entry name" value="Pectinesterase"/>
    <property type="match status" value="1"/>
</dbReference>
<dbReference type="SMART" id="SM00856">
    <property type="entry name" value="PMEI"/>
    <property type="match status" value="1"/>
</dbReference>
<comment type="function">
    <text evidence="10">Acts in the modification of cell walls via demethylesterification of cell wall pectin.</text>
</comment>
<dbReference type="InterPro" id="IPR035513">
    <property type="entry name" value="Invertase/methylesterase_inhib"/>
</dbReference>
<name>A0AAV7FHC2_ARIFI</name>
<dbReference type="EMBL" id="JAINDJ010000002">
    <property type="protein sequence ID" value="KAG9459760.1"/>
    <property type="molecule type" value="Genomic_DNA"/>
</dbReference>
<evidence type="ECO:0000256" key="14">
    <source>
        <dbReference type="SAM" id="Phobius"/>
    </source>
</evidence>
<keyword evidence="17" id="KW-1185">Reference proteome</keyword>
<evidence type="ECO:0000313" key="17">
    <source>
        <dbReference type="Proteomes" id="UP000825729"/>
    </source>
</evidence>
<evidence type="ECO:0000256" key="11">
    <source>
        <dbReference type="PROSITE-ProRule" id="PRU10040"/>
    </source>
</evidence>
<dbReference type="InterPro" id="IPR006501">
    <property type="entry name" value="Pectinesterase_inhib_dom"/>
</dbReference>
<gene>
    <name evidence="16" type="ORF">H6P81_004268</name>
</gene>
<evidence type="ECO:0000256" key="1">
    <source>
        <dbReference type="ARBA" id="ARBA00005184"/>
    </source>
</evidence>
<evidence type="ECO:0000256" key="8">
    <source>
        <dbReference type="ARBA" id="ARBA00023180"/>
    </source>
</evidence>
<dbReference type="EC" id="3.1.1.11" evidence="4 12"/>
<dbReference type="Gene3D" id="1.20.140.40">
    <property type="entry name" value="Invertase/pectin methylesterase inhibitor family protein"/>
    <property type="match status" value="1"/>
</dbReference>
<evidence type="ECO:0000259" key="15">
    <source>
        <dbReference type="SMART" id="SM00856"/>
    </source>
</evidence>
<dbReference type="GO" id="GO:0004857">
    <property type="term" value="F:enzyme inhibitor activity"/>
    <property type="evidence" value="ECO:0007669"/>
    <property type="project" value="InterPro"/>
</dbReference>
<dbReference type="Gene3D" id="2.160.20.10">
    <property type="entry name" value="Single-stranded right-handed beta-helix, Pectin lyase-like"/>
    <property type="match status" value="1"/>
</dbReference>
<dbReference type="GO" id="GO:0030599">
    <property type="term" value="F:pectinesterase activity"/>
    <property type="evidence" value="ECO:0007669"/>
    <property type="project" value="UniProtKB-UniRule"/>
</dbReference>
<feature type="domain" description="Pectinesterase inhibitor" evidence="15">
    <location>
        <begin position="83"/>
        <end position="233"/>
    </location>
</feature>
<dbReference type="InterPro" id="IPR033131">
    <property type="entry name" value="Pectinesterase_Asp_AS"/>
</dbReference>
<feature type="compositionally biased region" description="Low complexity" evidence="13">
    <location>
        <begin position="57"/>
        <end position="66"/>
    </location>
</feature>
<dbReference type="NCBIfam" id="TIGR01614">
    <property type="entry name" value="PME_inhib"/>
    <property type="match status" value="1"/>
</dbReference>
<keyword evidence="7" id="KW-1015">Disulfide bond</keyword>
<comment type="similarity">
    <text evidence="3">In the C-terminal section; belongs to the pectinesterase family.</text>
</comment>
<dbReference type="SUPFAM" id="SSF51126">
    <property type="entry name" value="Pectin lyase-like"/>
    <property type="match status" value="1"/>
</dbReference>
<organism evidence="16 17">
    <name type="scientific">Aristolochia fimbriata</name>
    <name type="common">White veined hardy Dutchman's pipe vine</name>
    <dbReference type="NCBI Taxonomy" id="158543"/>
    <lineage>
        <taxon>Eukaryota</taxon>
        <taxon>Viridiplantae</taxon>
        <taxon>Streptophyta</taxon>
        <taxon>Embryophyta</taxon>
        <taxon>Tracheophyta</taxon>
        <taxon>Spermatophyta</taxon>
        <taxon>Magnoliopsida</taxon>
        <taxon>Magnoliidae</taxon>
        <taxon>Piperales</taxon>
        <taxon>Aristolochiaceae</taxon>
        <taxon>Aristolochia</taxon>
    </lineage>
</organism>
<dbReference type="PROSITE" id="PS00503">
    <property type="entry name" value="PECTINESTERASE_2"/>
    <property type="match status" value="1"/>
</dbReference>
<evidence type="ECO:0000256" key="6">
    <source>
        <dbReference type="ARBA" id="ARBA00023085"/>
    </source>
</evidence>
<dbReference type="FunFam" id="1.20.140.40:FF:000001">
    <property type="entry name" value="Pectinesterase"/>
    <property type="match status" value="1"/>
</dbReference>
<evidence type="ECO:0000256" key="5">
    <source>
        <dbReference type="ARBA" id="ARBA00022801"/>
    </source>
</evidence>
<evidence type="ECO:0000256" key="4">
    <source>
        <dbReference type="ARBA" id="ARBA00013229"/>
    </source>
</evidence>
<dbReference type="InterPro" id="IPR011050">
    <property type="entry name" value="Pectin_lyase_fold/virulence"/>
</dbReference>
<dbReference type="InterPro" id="IPR000070">
    <property type="entry name" value="Pectinesterase_cat"/>
</dbReference>
<sequence>MAFQEFGGLSERRRIERQQKLRKRIAIGAVTSLTLLLLVACGFYALSYQSKHAATPKGSGDVKQSKSGGGDDSNKSSHDDHVAVIKAVKTVCTSTDYKKTCESSLSKAVVSNSSSGEPHPGELLRAAISVIADEVAKTINRTDKIQVEDKELQGAVQDCRELLGYAMDDLATSMEHADKHEDKGVAHDLKIWLSASLTYQETCIDGFPDGKLKSKMKESMVTAKEMNSNALAIVDEIASVMKMLGVTGFERRRLLGEESDPAAADNESDAVDAPEWMSDEDRRHLKQAAESNPEPDVVVAKDGTGGYKTINEALARIPKGRKGRYVIYVKEGIYDETVIVDKDMVDITMYGDGSRKTIVTGNKNFVDGTRTYQTASFAAIGDGFFAKNIGFRNTAGAIKHQAVALRVQSDRSIFLNCRMEGYQDTLYAQTHRQFYRGCVICGTVDFIFGDAAAVFQNCMIVVRQPLENQQNIVTAQGRLDKRAATGTVIQNCRIIPDKKLVPLKGKIRSYLGRPWKEYSRTIFMESTIEDLIHPDGWMEWDGDFALDTLVYGEYNNKGPGAAVASRVKWPGYKSSFTKQDALKYTVASFIQGESWIKPTGTPVHLGLYSS</sequence>
<dbReference type="SUPFAM" id="SSF101148">
    <property type="entry name" value="Plant invertase/pectin methylesterase inhibitor"/>
    <property type="match status" value="1"/>
</dbReference>
<evidence type="ECO:0000313" key="16">
    <source>
        <dbReference type="EMBL" id="KAG9459760.1"/>
    </source>
</evidence>
<dbReference type="PANTHER" id="PTHR31707">
    <property type="entry name" value="PECTINESTERASE"/>
    <property type="match status" value="1"/>
</dbReference>
<dbReference type="GO" id="GO:0042545">
    <property type="term" value="P:cell wall modification"/>
    <property type="evidence" value="ECO:0007669"/>
    <property type="project" value="UniProtKB-UniRule"/>
</dbReference>
<comment type="catalytic activity">
    <reaction evidence="9 12">
        <text>[(1-&gt;4)-alpha-D-galacturonosyl methyl ester](n) + n H2O = [(1-&gt;4)-alpha-D-galacturonosyl](n) + n methanol + n H(+)</text>
        <dbReference type="Rhea" id="RHEA:22380"/>
        <dbReference type="Rhea" id="RHEA-COMP:14570"/>
        <dbReference type="Rhea" id="RHEA-COMP:14573"/>
        <dbReference type="ChEBI" id="CHEBI:15377"/>
        <dbReference type="ChEBI" id="CHEBI:15378"/>
        <dbReference type="ChEBI" id="CHEBI:17790"/>
        <dbReference type="ChEBI" id="CHEBI:140522"/>
        <dbReference type="ChEBI" id="CHEBI:140523"/>
        <dbReference type="EC" id="3.1.1.11"/>
    </reaction>
</comment>
<comment type="pathway">
    <text evidence="1 12">Glycan metabolism; pectin degradation; 2-dehydro-3-deoxy-D-gluconate from pectin: step 1/5.</text>
</comment>
<dbReference type="CDD" id="cd15798">
    <property type="entry name" value="PMEI-like_3"/>
    <property type="match status" value="1"/>
</dbReference>
<comment type="similarity">
    <text evidence="2">In the N-terminal section; belongs to the PMEI family.</text>
</comment>
<evidence type="ECO:0000256" key="10">
    <source>
        <dbReference type="ARBA" id="ARBA00057335"/>
    </source>
</evidence>
<evidence type="ECO:0000256" key="2">
    <source>
        <dbReference type="ARBA" id="ARBA00006027"/>
    </source>
</evidence>
<keyword evidence="6 12" id="KW-0063">Aspartyl esterase</keyword>
<accession>A0AAV7FHC2</accession>
<evidence type="ECO:0000256" key="7">
    <source>
        <dbReference type="ARBA" id="ARBA00023157"/>
    </source>
</evidence>
<dbReference type="AlphaFoldDB" id="A0AAV7FHC2"/>